<dbReference type="EMBL" id="JAFMNX010000003">
    <property type="protein sequence ID" value="MBS9721685.1"/>
    <property type="molecule type" value="Genomic_DNA"/>
</dbReference>
<comment type="caution">
    <text evidence="11">The sequence shown here is derived from an EMBL/GenBank/DDBJ whole genome shotgun (WGS) entry which is preliminary data.</text>
</comment>
<keyword evidence="8 9" id="KW-0413">Isomerase</keyword>
<dbReference type="InterPro" id="IPR044643">
    <property type="entry name" value="TrpF_fam"/>
</dbReference>
<evidence type="ECO:0000256" key="3">
    <source>
        <dbReference type="ARBA" id="ARBA00012572"/>
    </source>
</evidence>
<evidence type="ECO:0000256" key="8">
    <source>
        <dbReference type="ARBA" id="ARBA00023235"/>
    </source>
</evidence>
<evidence type="ECO:0000256" key="9">
    <source>
        <dbReference type="HAMAP-Rule" id="MF_00135"/>
    </source>
</evidence>
<keyword evidence="5 9" id="KW-0028">Amino-acid biosynthesis</keyword>
<dbReference type="Pfam" id="PF00697">
    <property type="entry name" value="PRAI"/>
    <property type="match status" value="1"/>
</dbReference>
<evidence type="ECO:0000313" key="12">
    <source>
        <dbReference type="Proteomes" id="UP001297272"/>
    </source>
</evidence>
<accession>A0ABS5RY12</accession>
<dbReference type="InterPro" id="IPR001240">
    <property type="entry name" value="PRAI_dom"/>
</dbReference>
<dbReference type="SUPFAM" id="SSF51366">
    <property type="entry name" value="Ribulose-phoshate binding barrel"/>
    <property type="match status" value="1"/>
</dbReference>
<dbReference type="PANTHER" id="PTHR42894:SF1">
    <property type="entry name" value="N-(5'-PHOSPHORIBOSYL)ANTHRANILATE ISOMERASE"/>
    <property type="match status" value="1"/>
</dbReference>
<dbReference type="InterPro" id="IPR011060">
    <property type="entry name" value="RibuloseP-bd_barrel"/>
</dbReference>
<dbReference type="HAMAP" id="MF_00135">
    <property type="entry name" value="PRAI"/>
    <property type="match status" value="1"/>
</dbReference>
<comment type="similarity">
    <text evidence="9">Belongs to the TrpF family.</text>
</comment>
<dbReference type="InterPro" id="IPR013785">
    <property type="entry name" value="Aldolase_TIM"/>
</dbReference>
<dbReference type="PANTHER" id="PTHR42894">
    <property type="entry name" value="N-(5'-PHOSPHORIBOSYL)ANTHRANILATE ISOMERASE"/>
    <property type="match status" value="1"/>
</dbReference>
<evidence type="ECO:0000259" key="10">
    <source>
        <dbReference type="Pfam" id="PF00697"/>
    </source>
</evidence>
<comment type="catalytic activity">
    <reaction evidence="1 9">
        <text>N-(5-phospho-beta-D-ribosyl)anthranilate = 1-(2-carboxyphenylamino)-1-deoxy-D-ribulose 5-phosphate</text>
        <dbReference type="Rhea" id="RHEA:21540"/>
        <dbReference type="ChEBI" id="CHEBI:18277"/>
        <dbReference type="ChEBI" id="CHEBI:58613"/>
        <dbReference type="EC" id="5.3.1.24"/>
    </reaction>
</comment>
<dbReference type="Gene3D" id="3.20.20.70">
    <property type="entry name" value="Aldolase class I"/>
    <property type="match status" value="1"/>
</dbReference>
<proteinExistence type="inferred from homology"/>
<feature type="domain" description="N-(5'phosphoribosyl) anthranilate isomerase (PRAI)" evidence="10">
    <location>
        <begin position="24"/>
        <end position="227"/>
    </location>
</feature>
<evidence type="ECO:0000313" key="11">
    <source>
        <dbReference type="EMBL" id="MBS9721685.1"/>
    </source>
</evidence>
<evidence type="ECO:0000256" key="2">
    <source>
        <dbReference type="ARBA" id="ARBA00004664"/>
    </source>
</evidence>
<keyword evidence="12" id="KW-1185">Reference proteome</keyword>
<evidence type="ECO:0000256" key="4">
    <source>
        <dbReference type="ARBA" id="ARBA00022272"/>
    </source>
</evidence>
<keyword evidence="6 9" id="KW-0822">Tryptophan biosynthesis</keyword>
<organism evidence="11 12">
    <name type="scientific">Tianweitania aestuarii</name>
    <dbReference type="NCBI Taxonomy" id="2814886"/>
    <lineage>
        <taxon>Bacteria</taxon>
        <taxon>Pseudomonadati</taxon>
        <taxon>Pseudomonadota</taxon>
        <taxon>Alphaproteobacteria</taxon>
        <taxon>Hyphomicrobiales</taxon>
        <taxon>Phyllobacteriaceae</taxon>
        <taxon>Tianweitania</taxon>
    </lineage>
</organism>
<evidence type="ECO:0000256" key="1">
    <source>
        <dbReference type="ARBA" id="ARBA00001164"/>
    </source>
</evidence>
<sequence length="237" mass="24822">MAAPCRRLRLNKRGRAAISFSMDIKICGLSTPETVNAALDNGASHIGFIFFPKSPRNVSADTAAPLRQLARGRAQTVVVTVNADDQALDTIVSAVQPDVLQLHGGETPERVSAVKARYGLPVMKALSISTADDLTHAQDYAGVADRLLFDAKPPKGADLPGGNGITFDWSLLHGLDASLPYMLSGGLNASNVGDALARVHPSGLDISSGVERAPGIKDAALIDAFFAAIRSAKQRAA</sequence>
<dbReference type="GO" id="GO:0004640">
    <property type="term" value="F:phosphoribosylanthranilate isomerase activity"/>
    <property type="evidence" value="ECO:0007669"/>
    <property type="project" value="UniProtKB-EC"/>
</dbReference>
<dbReference type="Proteomes" id="UP001297272">
    <property type="component" value="Unassembled WGS sequence"/>
</dbReference>
<comment type="pathway">
    <text evidence="2 9">Amino-acid biosynthesis; L-tryptophan biosynthesis; L-tryptophan from chorismate: step 3/5.</text>
</comment>
<dbReference type="CDD" id="cd00405">
    <property type="entry name" value="PRAI"/>
    <property type="match status" value="1"/>
</dbReference>
<gene>
    <name evidence="9" type="primary">trpF</name>
    <name evidence="11" type="ORF">JYU29_13430</name>
</gene>
<protein>
    <recommendedName>
        <fullName evidence="4 9">N-(5'-phosphoribosyl)anthranilate isomerase</fullName>
        <shortName evidence="9">PRAI</shortName>
        <ecNumber evidence="3 9">5.3.1.24</ecNumber>
    </recommendedName>
</protein>
<reference evidence="11 12" key="1">
    <citation type="submission" date="2021-03" db="EMBL/GenBank/DDBJ databases">
        <title>Tianweitania aestuarii sp. nov., isolated from a tidal flat.</title>
        <authorList>
            <person name="Park S."/>
            <person name="Yoon J.-H."/>
        </authorList>
    </citation>
    <scope>NUCLEOTIDE SEQUENCE [LARGE SCALE GENOMIC DNA]</scope>
    <source>
        <strain evidence="11 12">BSSL-BM11</strain>
    </source>
</reference>
<keyword evidence="7 9" id="KW-0057">Aromatic amino acid biosynthesis</keyword>
<evidence type="ECO:0000256" key="6">
    <source>
        <dbReference type="ARBA" id="ARBA00022822"/>
    </source>
</evidence>
<name>A0ABS5RY12_9HYPH</name>
<evidence type="ECO:0000256" key="7">
    <source>
        <dbReference type="ARBA" id="ARBA00023141"/>
    </source>
</evidence>
<evidence type="ECO:0000256" key="5">
    <source>
        <dbReference type="ARBA" id="ARBA00022605"/>
    </source>
</evidence>
<dbReference type="EC" id="5.3.1.24" evidence="3 9"/>
<dbReference type="NCBIfam" id="NF002295">
    <property type="entry name" value="PRK01222.1-1"/>
    <property type="match status" value="1"/>
</dbReference>